<name>A0AAE3HL25_9GAMM</name>
<evidence type="ECO:0000259" key="5">
    <source>
        <dbReference type="Pfam" id="PF00535"/>
    </source>
</evidence>
<evidence type="ECO:0000313" key="7">
    <source>
        <dbReference type="Proteomes" id="UP001204445"/>
    </source>
</evidence>
<keyword evidence="4" id="KW-0472">Membrane</keyword>
<feature type="transmembrane region" description="Helical" evidence="4">
    <location>
        <begin position="316"/>
        <end position="335"/>
    </location>
</feature>
<dbReference type="PANTHER" id="PTHR43630:SF1">
    <property type="entry name" value="POLY-BETA-1,6-N-ACETYL-D-GLUCOSAMINE SYNTHASE"/>
    <property type="match status" value="1"/>
</dbReference>
<keyword evidence="3" id="KW-0808">Transferase</keyword>
<dbReference type="RefSeq" id="WP_259057029.1">
    <property type="nucleotide sequence ID" value="NZ_JANUCT010000020.1"/>
</dbReference>
<organism evidence="6 7">
    <name type="scientific">Methylohalomonas lacus</name>
    <dbReference type="NCBI Taxonomy" id="398773"/>
    <lineage>
        <taxon>Bacteria</taxon>
        <taxon>Pseudomonadati</taxon>
        <taxon>Pseudomonadota</taxon>
        <taxon>Gammaproteobacteria</taxon>
        <taxon>Methylohalomonadales</taxon>
        <taxon>Methylohalomonadaceae</taxon>
        <taxon>Methylohalomonas</taxon>
    </lineage>
</organism>
<dbReference type="EMBL" id="JANUCT010000020">
    <property type="protein sequence ID" value="MCS3904320.1"/>
    <property type="molecule type" value="Genomic_DNA"/>
</dbReference>
<comment type="caution">
    <text evidence="6">The sequence shown here is derived from an EMBL/GenBank/DDBJ whole genome shotgun (WGS) entry which is preliminary data.</text>
</comment>
<reference evidence="6" key="1">
    <citation type="submission" date="2022-08" db="EMBL/GenBank/DDBJ databases">
        <title>Genomic Encyclopedia of Type Strains, Phase III (KMG-III): the genomes of soil and plant-associated and newly described type strains.</title>
        <authorList>
            <person name="Whitman W."/>
        </authorList>
    </citation>
    <scope>NUCLEOTIDE SEQUENCE</scope>
    <source>
        <strain evidence="6">HMT 1</strain>
    </source>
</reference>
<dbReference type="PANTHER" id="PTHR43630">
    <property type="entry name" value="POLY-BETA-1,6-N-ACETYL-D-GLUCOSAMINE SYNTHASE"/>
    <property type="match status" value="1"/>
</dbReference>
<keyword evidence="2" id="KW-0328">Glycosyltransferase</keyword>
<proteinExistence type="inferred from homology"/>
<protein>
    <submittedName>
        <fullName evidence="6">Cellulose synthase/poly-beta-1,6-N-acetylglucosamine synthase-like glycosyltransferase</fullName>
    </submittedName>
</protein>
<dbReference type="Pfam" id="PF00535">
    <property type="entry name" value="Glycos_transf_2"/>
    <property type="match status" value="1"/>
</dbReference>
<dbReference type="Proteomes" id="UP001204445">
    <property type="component" value="Unassembled WGS sequence"/>
</dbReference>
<evidence type="ECO:0000256" key="2">
    <source>
        <dbReference type="ARBA" id="ARBA00022676"/>
    </source>
</evidence>
<keyword evidence="4" id="KW-1133">Transmembrane helix</keyword>
<dbReference type="AlphaFoldDB" id="A0AAE3HL25"/>
<dbReference type="CDD" id="cd06439">
    <property type="entry name" value="CESA_like_1"/>
    <property type="match status" value="1"/>
</dbReference>
<keyword evidence="4" id="KW-0812">Transmembrane</keyword>
<accession>A0AAE3HL25</accession>
<dbReference type="GO" id="GO:0016757">
    <property type="term" value="F:glycosyltransferase activity"/>
    <property type="evidence" value="ECO:0007669"/>
    <property type="project" value="UniProtKB-KW"/>
</dbReference>
<dbReference type="SUPFAM" id="SSF53448">
    <property type="entry name" value="Nucleotide-diphospho-sugar transferases"/>
    <property type="match status" value="1"/>
</dbReference>
<dbReference type="Gene3D" id="3.90.550.10">
    <property type="entry name" value="Spore Coat Polysaccharide Biosynthesis Protein SpsA, Chain A"/>
    <property type="match status" value="1"/>
</dbReference>
<evidence type="ECO:0000313" key="6">
    <source>
        <dbReference type="EMBL" id="MCS3904320.1"/>
    </source>
</evidence>
<feature type="transmembrane region" description="Helical" evidence="4">
    <location>
        <begin position="347"/>
        <end position="367"/>
    </location>
</feature>
<evidence type="ECO:0000256" key="3">
    <source>
        <dbReference type="ARBA" id="ARBA00022679"/>
    </source>
</evidence>
<feature type="domain" description="Glycosyltransferase 2-like" evidence="5">
    <location>
        <begin position="47"/>
        <end position="209"/>
    </location>
</feature>
<evidence type="ECO:0000256" key="4">
    <source>
        <dbReference type="SAM" id="Phobius"/>
    </source>
</evidence>
<feature type="transmembrane region" description="Helical" evidence="4">
    <location>
        <begin position="6"/>
        <end position="30"/>
    </location>
</feature>
<dbReference type="InterPro" id="IPR029044">
    <property type="entry name" value="Nucleotide-diphossugar_trans"/>
</dbReference>
<comment type="similarity">
    <text evidence="1">Belongs to the glycosyltransferase 2 family.</text>
</comment>
<keyword evidence="7" id="KW-1185">Reference proteome</keyword>
<evidence type="ECO:0000256" key="1">
    <source>
        <dbReference type="ARBA" id="ARBA00006739"/>
    </source>
</evidence>
<gene>
    <name evidence="6" type="ORF">J2T55_002356</name>
</gene>
<sequence>MFIIENLFLFCLILVLYIYAGYPACAALLARMAPRPVRTAEYEPFVTVIISAFNEEAYIAETIENKLQQDYPADKLELIVISDGSTDRTDEIVQGFAGGSVRFLLQQPRQGKTAAVNRAVEQARGEIIVFSDANSIYQQDAIRQLLQNFSDPRVGYVTGKMMYVHMDGSLIGTGCSAYMRYENTVRRQESSFGSIVGVDGGIDAMRKSLYRPMNPDQLPDFVQPLTVVEQGFRVIYEPRAVLKETACADQASEYRMRVRVSLRALWALLDKRHLLNPLAYPLFSWQLLSHKLLRYGAWLPLSVLLILNPVLARGSWFYTILLCMQVLFYLSAYTGYRLQRQGRRAPFVFSAPYYFILINLAAARAAVQFLKGHKQVLWIPRTG</sequence>
<dbReference type="InterPro" id="IPR001173">
    <property type="entry name" value="Glyco_trans_2-like"/>
</dbReference>